<reference evidence="1 2" key="1">
    <citation type="journal article" date="2011" name="J. Bacteriol.">
        <title>Complete genome sequence of Haloarcula hispanica, a model haloarchaeon for studying genetics, metabolism, and virus-host interaction.</title>
        <authorList>
            <person name="Liu H."/>
            <person name="Wu Z."/>
            <person name="Li M."/>
            <person name="Zhang F."/>
            <person name="Zheng H."/>
            <person name="Han J."/>
            <person name="Liu J."/>
            <person name="Zhou J."/>
            <person name="Wang S."/>
            <person name="Xiang H."/>
        </authorList>
    </citation>
    <scope>NUCLEOTIDE SEQUENCE [LARGE SCALE GENOMIC DNA]</scope>
    <source>
        <strain evidence="2">ATCC 33960 / DSM 4426 / JCM 8911 / NBRC 102182 / NCIMB 2187 / VKM B-1755</strain>
    </source>
</reference>
<dbReference type="Proteomes" id="UP000005629">
    <property type="component" value="Chromosome I"/>
</dbReference>
<organism evidence="1 2">
    <name type="scientific">Haloarcula hispanica (strain ATCC 33960 / DSM 4426 / JCM 8911 / NBRC 102182 / NCIMB 2187 / VKM B-1755)</name>
    <dbReference type="NCBI Taxonomy" id="634497"/>
    <lineage>
        <taxon>Archaea</taxon>
        <taxon>Methanobacteriati</taxon>
        <taxon>Methanobacteriota</taxon>
        <taxon>Stenosarchaea group</taxon>
        <taxon>Halobacteria</taxon>
        <taxon>Halobacteriales</taxon>
        <taxon>Haloarculaceae</taxon>
        <taxon>Haloarcula</taxon>
    </lineage>
</organism>
<evidence type="ECO:0000313" key="2">
    <source>
        <dbReference type="Proteomes" id="UP000005629"/>
    </source>
</evidence>
<dbReference type="KEGG" id="hhi:HAH_1668"/>
<proteinExistence type="predicted"/>
<gene>
    <name evidence="1" type="ordered locus">HAH_1668</name>
</gene>
<evidence type="ECO:0000313" key="1">
    <source>
        <dbReference type="EMBL" id="AEM57274.1"/>
    </source>
</evidence>
<sequence length="299" mass="33986">MTLLQQVHWELEMDYIGHPYYVSGNAILHALGQQLPQDVHETLHASHGFFVPGQFGTFPETHSQDGIRPYLGSGLPDVETYDDLFLLRQSSHSWLLDSRPRDALNTHDIRVQSGHPALTHETIMGRPQAADKKQQTTKWYVHAYLHADGSDCIPIEDRHLDGLQFGGKRNYGYGAVSLKDTQVVDIESLDFSRLEAADEYVLSLTTPFVLETEYPCAADQDIPWWWAVDRCDLRERQEKLLEQREVFSLQTVDHGQTVRYDGDCPIKTAKNGLCRIGSHAKYGFGEIRVTPREAHDTLS</sequence>
<accession>G0HSQ0</accession>
<dbReference type="HOGENOM" id="CLU_820409_0_0_2"/>
<name>G0HSQ0_HALHT</name>
<protein>
    <recommendedName>
        <fullName evidence="3">CRISPR system Cms protein Csm4</fullName>
    </recommendedName>
</protein>
<dbReference type="eggNOG" id="arCOG06424">
    <property type="taxonomic scope" value="Archaea"/>
</dbReference>
<dbReference type="EMBL" id="CP002921">
    <property type="protein sequence ID" value="AEM57274.1"/>
    <property type="molecule type" value="Genomic_DNA"/>
</dbReference>
<dbReference type="OrthoDB" id="256261at2157"/>
<dbReference type="AlphaFoldDB" id="G0HSQ0"/>
<dbReference type="GeneID" id="23805853"/>
<dbReference type="RefSeq" id="WP_014040486.1">
    <property type="nucleotide sequence ID" value="NC_015948.1"/>
</dbReference>
<evidence type="ECO:0008006" key="3">
    <source>
        <dbReference type="Google" id="ProtNLM"/>
    </source>
</evidence>